<dbReference type="eggNOG" id="COG3409">
    <property type="taxonomic scope" value="Bacteria"/>
</dbReference>
<dbReference type="InterPro" id="IPR036366">
    <property type="entry name" value="PGBDSf"/>
</dbReference>
<dbReference type="Proteomes" id="UP000001544">
    <property type="component" value="Chromosome"/>
</dbReference>
<dbReference type="AlphaFoldDB" id="D3FZP2"/>
<feature type="compositionally biased region" description="Low complexity" evidence="5">
    <location>
        <begin position="302"/>
        <end position="323"/>
    </location>
</feature>
<dbReference type="PANTHER" id="PTHR47053">
    <property type="entry name" value="MUREIN DD-ENDOPEPTIDASE MEPH-RELATED"/>
    <property type="match status" value="1"/>
</dbReference>
<dbReference type="InterPro" id="IPR038765">
    <property type="entry name" value="Papain-like_cys_pep_sf"/>
</dbReference>
<keyword evidence="8" id="KW-1185">Reference proteome</keyword>
<dbReference type="Pfam" id="PF00877">
    <property type="entry name" value="NLPC_P60"/>
    <property type="match status" value="1"/>
</dbReference>
<evidence type="ECO:0000256" key="3">
    <source>
        <dbReference type="ARBA" id="ARBA00022801"/>
    </source>
</evidence>
<feature type="region of interest" description="Disordered" evidence="5">
    <location>
        <begin position="295"/>
        <end position="323"/>
    </location>
</feature>
<feature type="region of interest" description="Disordered" evidence="5">
    <location>
        <begin position="203"/>
        <end position="235"/>
    </location>
</feature>
<comment type="similarity">
    <text evidence="1">Belongs to the peptidase C40 family.</text>
</comment>
<dbReference type="KEGG" id="bpf:BpOF4_06110"/>
<organism evidence="7 8">
    <name type="scientific">Alkalihalophilus pseudofirmus (strain ATCC BAA-2126 / JCM 17055 / OF4)</name>
    <name type="common">Bacillus pseudofirmus</name>
    <dbReference type="NCBI Taxonomy" id="398511"/>
    <lineage>
        <taxon>Bacteria</taxon>
        <taxon>Bacillati</taxon>
        <taxon>Bacillota</taxon>
        <taxon>Bacilli</taxon>
        <taxon>Bacillales</taxon>
        <taxon>Bacillaceae</taxon>
        <taxon>Alkalihalophilus</taxon>
    </lineage>
</organism>
<gene>
    <name evidence="7" type="primary">lytB</name>
    <name evidence="7" type="ordered locus">BpOF4_06110</name>
</gene>
<dbReference type="RefSeq" id="WP_012960557.1">
    <property type="nucleotide sequence ID" value="NC_013791.2"/>
</dbReference>
<protein>
    <submittedName>
        <fullName evidence="7">Cell wall lytic activity, endopeptidase (SpoIID/lytB)</fullName>
    </submittedName>
</protein>
<keyword evidence="3" id="KW-0378">Hydrolase</keyword>
<dbReference type="eggNOG" id="COG0791">
    <property type="taxonomic scope" value="Bacteria"/>
</dbReference>
<dbReference type="STRING" id="398511.BpOF4_06110"/>
<dbReference type="HOGENOM" id="CLU_029772_0_0_9"/>
<keyword evidence="2" id="KW-0645">Protease</keyword>
<sequence>MTNSLYVDKPYEQLKTHSNMKRIVLSSSFATGLFFTSPLISEAALGDQALSEGMNDPDVKDLQKALKDRGHFNYHTATGYYGSITTEAVKAFQKANGLPATGNADLATLAQLTEASQVQASQASVSSSSNARTLQSNQVLRQGTTSGAVQELQQLLSRAGHFNSNATGYYGRVTTEAVRAFQRQQNLTVDGIAGPKTITALQNATGRGTASVPTQPSASAPSQSPSSQPTLRLNNHGDAVSSLQQKLKDLGYYTSSITGTFGPQTDSAVKDFQRAHNLVADGIVGANTYRALANARPKAQVTAPSTPPQSAAPGSSQQTSASSSILRIGTTGAAVTNMQAQLRTIGLFGQAPTGYYGTVTEQAVRAFQRQQGLTVDGIAGPATLGKLQQLAGTPSSTPSTGGGSNVGSFNMMNVIADASEQIGTPYVWGGTTASGFDCSGFIQFVFSKNGVQTPRTVAQMWSQGKSVSQPSVGDLVFFDINGTGASHAGIYIGSNQFIHSGSSTGVTIARTDTKYWNDRYIGAKRMH</sequence>
<dbReference type="PANTHER" id="PTHR47053:SF1">
    <property type="entry name" value="MUREIN DD-ENDOPEPTIDASE MEPH-RELATED"/>
    <property type="match status" value="1"/>
</dbReference>
<dbReference type="InterPro" id="IPR002477">
    <property type="entry name" value="Peptidoglycan-bd-like"/>
</dbReference>
<evidence type="ECO:0000313" key="8">
    <source>
        <dbReference type="Proteomes" id="UP000001544"/>
    </source>
</evidence>
<dbReference type="PROSITE" id="PS51935">
    <property type="entry name" value="NLPC_P60"/>
    <property type="match status" value="1"/>
</dbReference>
<dbReference type="InterPro" id="IPR051202">
    <property type="entry name" value="Peptidase_C40"/>
</dbReference>
<dbReference type="GO" id="GO:0006508">
    <property type="term" value="P:proteolysis"/>
    <property type="evidence" value="ECO:0007669"/>
    <property type="project" value="UniProtKB-KW"/>
</dbReference>
<accession>D3FZP2</accession>
<evidence type="ECO:0000256" key="5">
    <source>
        <dbReference type="SAM" id="MobiDB-lite"/>
    </source>
</evidence>
<dbReference type="Gene3D" id="1.10.101.10">
    <property type="entry name" value="PGBD-like superfamily/PGBD"/>
    <property type="match status" value="4"/>
</dbReference>
<dbReference type="Pfam" id="PF01471">
    <property type="entry name" value="PG_binding_1"/>
    <property type="match status" value="4"/>
</dbReference>
<dbReference type="InterPro" id="IPR036365">
    <property type="entry name" value="PGBD-like_sf"/>
</dbReference>
<name>D3FZP2_ALKPO</name>
<evidence type="ECO:0000256" key="1">
    <source>
        <dbReference type="ARBA" id="ARBA00007074"/>
    </source>
</evidence>
<dbReference type="GO" id="GO:0008234">
    <property type="term" value="F:cysteine-type peptidase activity"/>
    <property type="evidence" value="ECO:0007669"/>
    <property type="project" value="UniProtKB-KW"/>
</dbReference>
<proteinExistence type="inferred from homology"/>
<feature type="domain" description="NlpC/P60" evidence="6">
    <location>
        <begin position="408"/>
        <end position="527"/>
    </location>
</feature>
<dbReference type="EMBL" id="CP001878">
    <property type="protein sequence ID" value="ADC49284.1"/>
    <property type="molecule type" value="Genomic_DNA"/>
</dbReference>
<evidence type="ECO:0000256" key="4">
    <source>
        <dbReference type="ARBA" id="ARBA00022807"/>
    </source>
</evidence>
<evidence type="ECO:0000259" key="6">
    <source>
        <dbReference type="PROSITE" id="PS51935"/>
    </source>
</evidence>
<reference evidence="7 8" key="1">
    <citation type="journal article" date="2011" name="Environ. Microbiol.">
        <title>Genome of alkaliphilic Bacillus pseudofirmus OF4 reveals adaptations that support the ability to grow in an external pH range from 7.5 to 11.4.</title>
        <authorList>
            <person name="Janto B."/>
            <person name="Ahmed A."/>
            <person name="Ito M."/>
            <person name="Liu J."/>
            <person name="Hicks D.B."/>
            <person name="Pagni S."/>
            <person name="Fackelmayer O.J."/>
            <person name="Smith T.A."/>
            <person name="Earl J."/>
            <person name="Elbourne L.D."/>
            <person name="Hassan K."/>
            <person name="Paulsen I.T."/>
            <person name="Kolsto A.B."/>
            <person name="Tourasse N.J."/>
            <person name="Ehrlich G.D."/>
            <person name="Boissy R."/>
            <person name="Ivey D.M."/>
            <person name="Li G."/>
            <person name="Xue Y."/>
            <person name="Ma Y."/>
            <person name="Hu F.Z."/>
            <person name="Krulwich T.A."/>
        </authorList>
    </citation>
    <scope>NUCLEOTIDE SEQUENCE [LARGE SCALE GENOMIC DNA]</scope>
    <source>
        <strain evidence="8">ATCC BAA-2126 / JCM 17055 / OF4</strain>
    </source>
</reference>
<evidence type="ECO:0000256" key="2">
    <source>
        <dbReference type="ARBA" id="ARBA00022670"/>
    </source>
</evidence>
<dbReference type="SUPFAM" id="SSF54001">
    <property type="entry name" value="Cysteine proteinases"/>
    <property type="match status" value="1"/>
</dbReference>
<feature type="compositionally biased region" description="Low complexity" evidence="5">
    <location>
        <begin position="209"/>
        <end position="230"/>
    </location>
</feature>
<dbReference type="Gene3D" id="3.90.1720.10">
    <property type="entry name" value="endopeptidase domain like (from Nostoc punctiforme)"/>
    <property type="match status" value="1"/>
</dbReference>
<dbReference type="SUPFAM" id="SSF47090">
    <property type="entry name" value="PGBD-like"/>
    <property type="match status" value="4"/>
</dbReference>
<keyword evidence="4" id="KW-0788">Thiol protease</keyword>
<dbReference type="InterPro" id="IPR000064">
    <property type="entry name" value="NLP_P60_dom"/>
</dbReference>
<evidence type="ECO:0000313" key="7">
    <source>
        <dbReference type="EMBL" id="ADC49284.1"/>
    </source>
</evidence>